<feature type="region of interest" description="Disordered" evidence="1">
    <location>
        <begin position="513"/>
        <end position="532"/>
    </location>
</feature>
<gene>
    <name evidence="2" type="ORF">PR048_033204</name>
</gene>
<evidence type="ECO:0000256" key="1">
    <source>
        <dbReference type="SAM" id="MobiDB-lite"/>
    </source>
</evidence>
<keyword evidence="3" id="KW-1185">Reference proteome</keyword>
<feature type="region of interest" description="Disordered" evidence="1">
    <location>
        <begin position="269"/>
        <end position="308"/>
    </location>
</feature>
<feature type="region of interest" description="Disordered" evidence="1">
    <location>
        <begin position="371"/>
        <end position="391"/>
    </location>
</feature>
<dbReference type="EMBL" id="JARBHB010000017">
    <property type="protein sequence ID" value="KAJ8865684.1"/>
    <property type="molecule type" value="Genomic_DNA"/>
</dbReference>
<sequence>MSGSQSVPSSQILSRYAIYPSVRRSRGTPKIQRVWEQSFGDILNGTELLRKSHDQHTRTNRIAICIALHEKNRTCSISSFRASLALILHRVKLAQGMKTELGGGGGNCGGCRPERMAMKVGSAREKASLPGESGQGSAIRHLVPSSDHLSPDFTVLTRRCDQYTSLKAVHEATVAERLACSPPTKANRVQSPAGSPDFREWESCRTMPLVGGFFSGISRFSRHFILALPHIHFKISSLTHFTVLGEGETQLVTCRGSGSVAVKESLVVPPLSPSHPAPSQGHCPADRLSPRPHSANTRRKQACPERAGSERPLPALHYQYCHIHLSCNIVCSLSISGYICRDEGFRHQTSRSKQRSSVSRLHQATVAERLACSPPTKANRVQSPAGSPDFREWESCRTMPLVGGFSRGSPVLGEGETQLVTCRGSGSVAVKESLVVPPLSPSHPAPSQGHCPADRLSPRPHSANTSQITCGREVGASLHSVKVRLQDSENGAGAVARLLQLCDVTNGEAKVELRGQGQEARESDTSDTNTHL</sequence>
<name>A0ABQ9FZL1_9NEOP</name>
<reference evidence="2 3" key="1">
    <citation type="submission" date="2023-02" db="EMBL/GenBank/DDBJ databases">
        <title>LHISI_Scaffold_Assembly.</title>
        <authorList>
            <person name="Stuart O.P."/>
            <person name="Cleave R."/>
            <person name="Magrath M.J.L."/>
            <person name="Mikheyev A.S."/>
        </authorList>
    </citation>
    <scope>NUCLEOTIDE SEQUENCE [LARGE SCALE GENOMIC DNA]</scope>
    <source>
        <strain evidence="2">Daus_M_001</strain>
        <tissue evidence="2">Leg muscle</tissue>
    </source>
</reference>
<evidence type="ECO:0000313" key="3">
    <source>
        <dbReference type="Proteomes" id="UP001159363"/>
    </source>
</evidence>
<evidence type="ECO:0000313" key="2">
    <source>
        <dbReference type="EMBL" id="KAJ8865684.1"/>
    </source>
</evidence>
<feature type="compositionally biased region" description="Basic and acidic residues" evidence="1">
    <location>
        <begin position="513"/>
        <end position="524"/>
    </location>
</feature>
<organism evidence="2 3">
    <name type="scientific">Dryococelus australis</name>
    <dbReference type="NCBI Taxonomy" id="614101"/>
    <lineage>
        <taxon>Eukaryota</taxon>
        <taxon>Metazoa</taxon>
        <taxon>Ecdysozoa</taxon>
        <taxon>Arthropoda</taxon>
        <taxon>Hexapoda</taxon>
        <taxon>Insecta</taxon>
        <taxon>Pterygota</taxon>
        <taxon>Neoptera</taxon>
        <taxon>Polyneoptera</taxon>
        <taxon>Phasmatodea</taxon>
        <taxon>Verophasmatodea</taxon>
        <taxon>Anareolatae</taxon>
        <taxon>Phasmatidae</taxon>
        <taxon>Eurycanthinae</taxon>
        <taxon>Dryococelus</taxon>
    </lineage>
</organism>
<feature type="region of interest" description="Disordered" evidence="1">
    <location>
        <begin position="439"/>
        <end position="466"/>
    </location>
</feature>
<proteinExistence type="predicted"/>
<protein>
    <submittedName>
        <fullName evidence="2">Uncharacterized protein</fullName>
    </submittedName>
</protein>
<dbReference type="Proteomes" id="UP001159363">
    <property type="component" value="Chromosome 16"/>
</dbReference>
<accession>A0ABQ9FZL1</accession>
<comment type="caution">
    <text evidence="2">The sequence shown here is derived from an EMBL/GenBank/DDBJ whole genome shotgun (WGS) entry which is preliminary data.</text>
</comment>